<reference evidence="1 2" key="1">
    <citation type="submission" date="2023-08" db="EMBL/GenBank/DDBJ databases">
        <authorList>
            <person name="Roldan D.M."/>
            <person name="Menes R.J."/>
        </authorList>
    </citation>
    <scope>NUCLEOTIDE SEQUENCE [LARGE SCALE GENOMIC DNA]</scope>
    <source>
        <strain evidence="1 2">CCM 2812</strain>
    </source>
</reference>
<accession>A0ABT9G159</accession>
<name>A0ABT9G159_LEPDI</name>
<protein>
    <submittedName>
        <fullName evidence="1">Phage tail tube protein</fullName>
    </submittedName>
</protein>
<proteinExistence type="predicted"/>
<dbReference type="RefSeq" id="WP_305748484.1">
    <property type="nucleotide sequence ID" value="NZ_JAUZEE010000002.1"/>
</dbReference>
<gene>
    <name evidence="1" type="ORF">Q8X39_04725</name>
</gene>
<evidence type="ECO:0000313" key="2">
    <source>
        <dbReference type="Proteomes" id="UP001235760"/>
    </source>
</evidence>
<dbReference type="InterPro" id="IPR044000">
    <property type="entry name" value="Phage_tube_2"/>
</dbReference>
<sequence>MPNSVGSRHDVAFIAEVTHGTTPATPSLVALNYDGFDLNRKVSNFEDTTIRSDGNVTDVYQGNYTVEGQLSQPLRPTEADTLWESLLRGTWTTNVLKNGTTRKSITMERAFQDNTLFQSFTGVVATGLKLSIGNNSMVKAVWALQGLTATVPSGTTIDAGSGYTAASALTPFIEGSATVFTEGGSTIAYLTDFSLDIQNGSKALSALGASNPSEVLGDQTMVKGTAKAYFPSAALYTKFLNNTSSTFQIAMTSGANSLTILLPKIRYTNVAVPVNGTGPVEQEIAFTAVYDSTEAASIKVTRV</sequence>
<organism evidence="1 2">
    <name type="scientific">Leptothrix discophora</name>
    <dbReference type="NCBI Taxonomy" id="89"/>
    <lineage>
        <taxon>Bacteria</taxon>
        <taxon>Pseudomonadati</taxon>
        <taxon>Pseudomonadota</taxon>
        <taxon>Betaproteobacteria</taxon>
        <taxon>Burkholderiales</taxon>
        <taxon>Sphaerotilaceae</taxon>
        <taxon>Leptothrix</taxon>
    </lineage>
</organism>
<dbReference type="Pfam" id="PF18906">
    <property type="entry name" value="Phage_tube_2"/>
    <property type="match status" value="1"/>
</dbReference>
<dbReference type="EMBL" id="JAUZEE010000002">
    <property type="protein sequence ID" value="MDP4299928.1"/>
    <property type="molecule type" value="Genomic_DNA"/>
</dbReference>
<evidence type="ECO:0000313" key="1">
    <source>
        <dbReference type="EMBL" id="MDP4299928.1"/>
    </source>
</evidence>
<comment type="caution">
    <text evidence="1">The sequence shown here is derived from an EMBL/GenBank/DDBJ whole genome shotgun (WGS) entry which is preliminary data.</text>
</comment>
<dbReference type="Proteomes" id="UP001235760">
    <property type="component" value="Unassembled WGS sequence"/>
</dbReference>
<keyword evidence="2" id="KW-1185">Reference proteome</keyword>